<evidence type="ECO:0000313" key="3">
    <source>
        <dbReference type="Proteomes" id="UP000071641"/>
    </source>
</evidence>
<feature type="domain" description="Periplasmic copper-binding protein NosD beta helix" evidence="1">
    <location>
        <begin position="736"/>
        <end position="867"/>
    </location>
</feature>
<dbReference type="RefSeq" id="WP_062663904.1">
    <property type="nucleotide sequence ID" value="NZ_FIZX01000002.1"/>
</dbReference>
<dbReference type="InterPro" id="IPR006626">
    <property type="entry name" value="PbH1"/>
</dbReference>
<protein>
    <recommendedName>
        <fullName evidence="1">Periplasmic copper-binding protein NosD beta helix domain-containing protein</fullName>
    </recommendedName>
</protein>
<gene>
    <name evidence="2" type="ORF">GCE9029_02801</name>
</gene>
<evidence type="ECO:0000259" key="1">
    <source>
        <dbReference type="Pfam" id="PF05048"/>
    </source>
</evidence>
<sequence length="1111" mass="120146">MAIDISGKTFDPRHNYSELVSMQGRVVSDTPLNEGAAIVDRRFRAETIDLAGFSGYPAHLPDSFRIEISGGELLIHPGRYYVDGLMAENFGHGEHDFYLPLEELRSSEPVPFDAQPYLPIMEPLELEDGRYLAFLDVWKRPVTFLEDPELIDPAIGVDTSARVQTVWQVKLFAVEDGVTCNTDDEDIEGWEAFTEPSSARLSTRANPASAVDDPCLLPPEGGYRGLENRTYMVAVHDTNEDEVPLLKWSRVNGAFAGRILAQPANNTLTLEQVAKDDYLRFNAGDWAEITDDVRVLEGNPGTMVQILSVNDATNTVVLTSPLGVGEVMLIPASTAANQTIHPILRRWDQSGVVLDTDGNEIVNLDAPGSDGLIPAPEGTFIALEDGVEVAISLEGGAGEYHVSDNWSFITRYADSSVETLTEAPPQTFHHHYCRLAVLDVLGGEFVEPIFQDCRDPIGTAGCCTVVVRPGEDIQAALDSLSPEFGGCVCLKVGVHTIRRALRIRYPNVTLHGESHGAQIRNLSGETAIAVRSDDGSVLAGIHLSTVSIMNRGATEKPEGIISIRAAQDSLVEDCRVQTLDGSVQSIDNPAVGLFDCQRVRVSHCQFEGSPIGVWIGEGGEDLTINNNLVRFSAEQLPGLIGVAVARISGRARIIDNDIDGFARGVVINNQPAGPAFSTASYSEVKGNRITLSRIAGELDAIAVESNCAYATVSENQILLLAEESTGIMVRGVGTLIERNRIQTEEQVETQVAIMVGSEDDELFTGGITAAQNWISGCSGGVIAEQVVGLRVDNNDISGDRGTELAVSATQCTLVSIENNTMVTVTLAVFASECEDVQINSNQIRDDAAAIACERCVRVDITNNQIANCTHGGILALLCIARVGIIGNRLNYVGVSGANIFASSIMSVFHLGECHIESNEVLNTGVGRDEMVNQQRTVGIGALFVLEARIESNLVSYSDLLTRERILEDRALLMQGLMEISFPIGDRRFVLLGYACQVANNKFLGRGADTLVEILTRSLSDNIRMRFERVLFNNNFIEHVGNNDDNIANGATVILNGSQASVMGNHVKSGTFFLPSFNFNGMEGPFIGNVVRGSIINHPEFPAPESGFNTQA</sequence>
<keyword evidence="3" id="KW-1185">Reference proteome</keyword>
<dbReference type="SMART" id="SM00710">
    <property type="entry name" value="PbH1"/>
    <property type="match status" value="9"/>
</dbReference>
<dbReference type="Gene3D" id="2.160.20.10">
    <property type="entry name" value="Single-stranded right-handed beta-helix, Pectin lyase-like"/>
    <property type="match status" value="2"/>
</dbReference>
<reference evidence="3" key="1">
    <citation type="submission" date="2016-02" db="EMBL/GenBank/DDBJ databases">
        <authorList>
            <person name="Rodrigo-Torres Lidia"/>
            <person name="Arahal R.David."/>
        </authorList>
    </citation>
    <scope>NUCLEOTIDE SEQUENCE [LARGE SCALE GENOMIC DNA]</scope>
    <source>
        <strain evidence="3">CECT 9029</strain>
    </source>
</reference>
<name>A0A128F4M0_9GAMM</name>
<dbReference type="Pfam" id="PF05048">
    <property type="entry name" value="NosD"/>
    <property type="match status" value="2"/>
</dbReference>
<dbReference type="InterPro" id="IPR011050">
    <property type="entry name" value="Pectin_lyase_fold/virulence"/>
</dbReference>
<dbReference type="OrthoDB" id="134981at2"/>
<dbReference type="InterPro" id="IPR007742">
    <property type="entry name" value="NosD_dom"/>
</dbReference>
<dbReference type="Pfam" id="PF20129">
    <property type="entry name" value="DUF6519"/>
    <property type="match status" value="2"/>
</dbReference>
<dbReference type="InterPro" id="IPR012334">
    <property type="entry name" value="Pectin_lyas_fold"/>
</dbReference>
<dbReference type="STRING" id="1796497.GCE9029_02801"/>
<feature type="domain" description="Periplasmic copper-binding protein NosD beta helix" evidence="1">
    <location>
        <begin position="529"/>
        <end position="692"/>
    </location>
</feature>
<dbReference type="InterPro" id="IPR045392">
    <property type="entry name" value="DUF6519"/>
</dbReference>
<accession>A0A128F4M0</accession>
<evidence type="ECO:0000313" key="2">
    <source>
        <dbReference type="EMBL" id="CZF81743.1"/>
    </source>
</evidence>
<proteinExistence type="predicted"/>
<dbReference type="Proteomes" id="UP000071641">
    <property type="component" value="Unassembled WGS sequence"/>
</dbReference>
<dbReference type="SUPFAM" id="SSF51126">
    <property type="entry name" value="Pectin lyase-like"/>
    <property type="match status" value="1"/>
</dbReference>
<organism evidence="2 3">
    <name type="scientific">Grimontia celer</name>
    <dbReference type="NCBI Taxonomy" id="1796497"/>
    <lineage>
        <taxon>Bacteria</taxon>
        <taxon>Pseudomonadati</taxon>
        <taxon>Pseudomonadota</taxon>
        <taxon>Gammaproteobacteria</taxon>
        <taxon>Vibrionales</taxon>
        <taxon>Vibrionaceae</taxon>
        <taxon>Grimontia</taxon>
    </lineage>
</organism>
<dbReference type="EMBL" id="FIZX01000002">
    <property type="protein sequence ID" value="CZF81743.1"/>
    <property type="molecule type" value="Genomic_DNA"/>
</dbReference>
<dbReference type="AlphaFoldDB" id="A0A128F4M0"/>